<feature type="transmembrane region" description="Helical" evidence="5">
    <location>
        <begin position="76"/>
        <end position="94"/>
    </location>
</feature>
<dbReference type="OrthoDB" id="9781156at2"/>
<keyword evidence="2 5" id="KW-0812">Transmembrane</keyword>
<dbReference type="GO" id="GO:0015134">
    <property type="term" value="F:hexuronate transmembrane transporter activity"/>
    <property type="evidence" value="ECO:0007669"/>
    <property type="project" value="TreeGrafter"/>
</dbReference>
<keyword evidence="8" id="KW-1185">Reference proteome</keyword>
<evidence type="ECO:0000259" key="6">
    <source>
        <dbReference type="PROSITE" id="PS50850"/>
    </source>
</evidence>
<dbReference type="AlphaFoldDB" id="A0A1C4FAW9"/>
<evidence type="ECO:0000256" key="4">
    <source>
        <dbReference type="ARBA" id="ARBA00023136"/>
    </source>
</evidence>
<gene>
    <name evidence="7" type="ORF">GA0116948_11318</name>
</gene>
<feature type="transmembrane region" description="Helical" evidence="5">
    <location>
        <begin position="266"/>
        <end position="287"/>
    </location>
</feature>
<comment type="subcellular location">
    <subcellularLocation>
        <location evidence="1">Membrane</location>
        <topology evidence="1">Multi-pass membrane protein</topology>
    </subcellularLocation>
</comment>
<accession>A0A1C4FAW9</accession>
<proteinExistence type="predicted"/>
<keyword evidence="4 5" id="KW-0472">Membrane</keyword>
<evidence type="ECO:0000256" key="2">
    <source>
        <dbReference type="ARBA" id="ARBA00022692"/>
    </source>
</evidence>
<evidence type="ECO:0000256" key="1">
    <source>
        <dbReference type="ARBA" id="ARBA00004141"/>
    </source>
</evidence>
<feature type="transmembrane region" description="Helical" evidence="5">
    <location>
        <begin position="357"/>
        <end position="380"/>
    </location>
</feature>
<evidence type="ECO:0000313" key="8">
    <source>
        <dbReference type="Proteomes" id="UP000242818"/>
    </source>
</evidence>
<feature type="transmembrane region" description="Helical" evidence="5">
    <location>
        <begin position="321"/>
        <end position="345"/>
    </location>
</feature>
<dbReference type="STRING" id="1335309.GA0116948_11318"/>
<dbReference type="InterPro" id="IPR036259">
    <property type="entry name" value="MFS_trans_sf"/>
</dbReference>
<feature type="transmembrane region" description="Helical" evidence="5">
    <location>
        <begin position="226"/>
        <end position="246"/>
    </location>
</feature>
<evidence type="ECO:0000256" key="3">
    <source>
        <dbReference type="ARBA" id="ARBA00022989"/>
    </source>
</evidence>
<evidence type="ECO:0000313" key="7">
    <source>
        <dbReference type="EMBL" id="SCC53010.1"/>
    </source>
</evidence>
<dbReference type="Proteomes" id="UP000242818">
    <property type="component" value="Unassembled WGS sequence"/>
</dbReference>
<dbReference type="Pfam" id="PF07690">
    <property type="entry name" value="MFS_1"/>
    <property type="match status" value="1"/>
</dbReference>
<dbReference type="PROSITE" id="PS50850">
    <property type="entry name" value="MFS"/>
    <property type="match status" value="1"/>
</dbReference>
<dbReference type="GO" id="GO:0016020">
    <property type="term" value="C:membrane"/>
    <property type="evidence" value="ECO:0007669"/>
    <property type="project" value="UniProtKB-SubCell"/>
</dbReference>
<feature type="transmembrane region" description="Helical" evidence="5">
    <location>
        <begin position="165"/>
        <end position="184"/>
    </location>
</feature>
<feature type="transmembrane region" description="Helical" evidence="5">
    <location>
        <begin position="392"/>
        <end position="415"/>
    </location>
</feature>
<organism evidence="7 8">
    <name type="scientific">Chitinophaga costaii</name>
    <dbReference type="NCBI Taxonomy" id="1335309"/>
    <lineage>
        <taxon>Bacteria</taxon>
        <taxon>Pseudomonadati</taxon>
        <taxon>Bacteroidota</taxon>
        <taxon>Chitinophagia</taxon>
        <taxon>Chitinophagales</taxon>
        <taxon>Chitinophagaceae</taxon>
        <taxon>Chitinophaga</taxon>
    </lineage>
</organism>
<reference evidence="7 8" key="1">
    <citation type="submission" date="2016-08" db="EMBL/GenBank/DDBJ databases">
        <authorList>
            <person name="Seilhamer J.J."/>
        </authorList>
    </citation>
    <scope>NUCLEOTIDE SEQUENCE [LARGE SCALE GENOMIC DNA]</scope>
    <source>
        <strain evidence="7 8">A37T2</strain>
    </source>
</reference>
<dbReference type="EMBL" id="FMAR01000013">
    <property type="protein sequence ID" value="SCC53010.1"/>
    <property type="molecule type" value="Genomic_DNA"/>
</dbReference>
<dbReference type="PANTHER" id="PTHR11662">
    <property type="entry name" value="SOLUTE CARRIER FAMILY 17"/>
    <property type="match status" value="1"/>
</dbReference>
<sequence>MKPGYYRWGVCALLFFATTINYLDRQVVALLKPMLSKEFNWTEITYSRIVLAFSITYAIGIFFAGKLVDTIGTRKGYALSVSVWSAAAMLHALVQNTIGFGVARALLGIGESGNFPTAIKTVAEWFPKKERALATGIFNSGSNIGAIVAPAVVPYLAVRYGWQSAFFWTGILGFIWLLGWWRFYQTPAAQSKLSAAEYAHIHSDTEPEIKGQQSPWLTLFRHRQTWAVIFGKLLTDPIWWFFLFWLPSYFSTIFNLPDNALGKPLIIIYSAAMVGSIGGGYLSSYLIRKGTRVFVARKLSLFIFACCVVPVVLVNNNHSLWQVVGIISLAAAAHQAWSANVYTLASDMFPKQAVSSVSGIGGMAGSVGGILFPIVVGLLLNHYKILGDIGAGYRILFIICASMYLLAWVLVHCCAPKMETVKFD</sequence>
<dbReference type="SUPFAM" id="SSF103473">
    <property type="entry name" value="MFS general substrate transporter"/>
    <property type="match status" value="1"/>
</dbReference>
<feature type="transmembrane region" description="Helical" evidence="5">
    <location>
        <begin position="6"/>
        <end position="23"/>
    </location>
</feature>
<dbReference type="InterPro" id="IPR011701">
    <property type="entry name" value="MFS"/>
</dbReference>
<feature type="transmembrane region" description="Helical" evidence="5">
    <location>
        <begin position="44"/>
        <end position="64"/>
    </location>
</feature>
<dbReference type="Gene3D" id="1.20.1250.20">
    <property type="entry name" value="MFS general substrate transporter like domains"/>
    <property type="match status" value="1"/>
</dbReference>
<dbReference type="RefSeq" id="WP_089714060.1">
    <property type="nucleotide sequence ID" value="NZ_FMAR01000013.1"/>
</dbReference>
<dbReference type="InterPro" id="IPR020846">
    <property type="entry name" value="MFS_dom"/>
</dbReference>
<evidence type="ECO:0000256" key="5">
    <source>
        <dbReference type="SAM" id="Phobius"/>
    </source>
</evidence>
<dbReference type="PANTHER" id="PTHR11662:SF285">
    <property type="entry name" value="HEXURONATE TRANSPORTER"/>
    <property type="match status" value="1"/>
</dbReference>
<dbReference type="CDD" id="cd17319">
    <property type="entry name" value="MFS_ExuT_GudP_like"/>
    <property type="match status" value="1"/>
</dbReference>
<keyword evidence="3 5" id="KW-1133">Transmembrane helix</keyword>
<feature type="transmembrane region" description="Helical" evidence="5">
    <location>
        <begin position="299"/>
        <end position="315"/>
    </location>
</feature>
<feature type="domain" description="Major facilitator superfamily (MFS) profile" evidence="6">
    <location>
        <begin position="10"/>
        <end position="419"/>
    </location>
</feature>
<feature type="transmembrane region" description="Helical" evidence="5">
    <location>
        <begin position="132"/>
        <end position="153"/>
    </location>
</feature>
<protein>
    <submittedName>
        <fullName evidence="7">MFS transporter, ACS family, hexuronate transporter</fullName>
    </submittedName>
</protein>
<dbReference type="InterPro" id="IPR050382">
    <property type="entry name" value="MFS_Na/Anion_cotransporter"/>
</dbReference>
<name>A0A1C4FAW9_9BACT</name>